<keyword evidence="3 7" id="KW-0808">Transferase</keyword>
<evidence type="ECO:0000256" key="4">
    <source>
        <dbReference type="ARBA" id="ARBA00022691"/>
    </source>
</evidence>
<evidence type="ECO:0000313" key="9">
    <source>
        <dbReference type="EMBL" id="TDU28863.1"/>
    </source>
</evidence>
<evidence type="ECO:0000256" key="7">
    <source>
        <dbReference type="PROSITE-ProRule" id="PRU01016"/>
    </source>
</evidence>
<keyword evidence="10" id="KW-1185">Reference proteome</keyword>
<dbReference type="GO" id="GO:0003886">
    <property type="term" value="F:DNA (cytosine-5-)-methyltransferase activity"/>
    <property type="evidence" value="ECO:0007669"/>
    <property type="project" value="UniProtKB-EC"/>
</dbReference>
<dbReference type="PROSITE" id="PS51679">
    <property type="entry name" value="SAM_MT_C5"/>
    <property type="match status" value="1"/>
</dbReference>
<dbReference type="PANTHER" id="PTHR10629">
    <property type="entry name" value="CYTOSINE-SPECIFIC METHYLTRANSFERASE"/>
    <property type="match status" value="1"/>
</dbReference>
<dbReference type="SUPFAM" id="SSF53335">
    <property type="entry name" value="S-adenosyl-L-methionine-dependent methyltransferases"/>
    <property type="match status" value="1"/>
</dbReference>
<keyword evidence="5" id="KW-0680">Restriction system</keyword>
<evidence type="ECO:0000256" key="1">
    <source>
        <dbReference type="ARBA" id="ARBA00011975"/>
    </source>
</evidence>
<dbReference type="GO" id="GO:0032259">
    <property type="term" value="P:methylation"/>
    <property type="evidence" value="ECO:0007669"/>
    <property type="project" value="UniProtKB-KW"/>
</dbReference>
<protein>
    <recommendedName>
        <fullName evidence="1">DNA (cytosine-5-)-methyltransferase</fullName>
        <ecNumber evidence="1">2.1.1.37</ecNumber>
    </recommendedName>
</protein>
<name>A0A4S3K2Z6_9GAMM</name>
<evidence type="ECO:0000256" key="5">
    <source>
        <dbReference type="ARBA" id="ARBA00022747"/>
    </source>
</evidence>
<dbReference type="InterPro" id="IPR050390">
    <property type="entry name" value="C5-Methyltransferase"/>
</dbReference>
<evidence type="ECO:0000256" key="3">
    <source>
        <dbReference type="ARBA" id="ARBA00022679"/>
    </source>
</evidence>
<feature type="active site" evidence="7">
    <location>
        <position position="86"/>
    </location>
</feature>
<evidence type="ECO:0000256" key="6">
    <source>
        <dbReference type="ARBA" id="ARBA00047422"/>
    </source>
</evidence>
<dbReference type="InterPro" id="IPR001525">
    <property type="entry name" value="C5_MeTfrase"/>
</dbReference>
<dbReference type="OrthoDB" id="9813719at2"/>
<dbReference type="Gene3D" id="3.90.120.10">
    <property type="entry name" value="DNA Methylase, subunit A, domain 2"/>
    <property type="match status" value="1"/>
</dbReference>
<dbReference type="Gene3D" id="3.40.50.150">
    <property type="entry name" value="Vaccinia Virus protein VP39"/>
    <property type="match status" value="1"/>
</dbReference>
<dbReference type="PROSITE" id="PS00095">
    <property type="entry name" value="C5_MTASE_2"/>
    <property type="match status" value="1"/>
</dbReference>
<comment type="similarity">
    <text evidence="7 8">Belongs to the class I-like SAM-binding methyltransferase superfamily. C5-methyltransferase family.</text>
</comment>
<dbReference type="PANTHER" id="PTHR10629:SF52">
    <property type="entry name" value="DNA (CYTOSINE-5)-METHYLTRANSFERASE 1"/>
    <property type="match status" value="1"/>
</dbReference>
<comment type="catalytic activity">
    <reaction evidence="6">
        <text>a 2'-deoxycytidine in DNA + S-adenosyl-L-methionine = a 5-methyl-2'-deoxycytidine in DNA + S-adenosyl-L-homocysteine + H(+)</text>
        <dbReference type="Rhea" id="RHEA:13681"/>
        <dbReference type="Rhea" id="RHEA-COMP:11369"/>
        <dbReference type="Rhea" id="RHEA-COMP:11370"/>
        <dbReference type="ChEBI" id="CHEBI:15378"/>
        <dbReference type="ChEBI" id="CHEBI:57856"/>
        <dbReference type="ChEBI" id="CHEBI:59789"/>
        <dbReference type="ChEBI" id="CHEBI:85452"/>
        <dbReference type="ChEBI" id="CHEBI:85454"/>
        <dbReference type="EC" id="2.1.1.37"/>
    </reaction>
</comment>
<keyword evidence="2 7" id="KW-0489">Methyltransferase</keyword>
<dbReference type="Proteomes" id="UP000295341">
    <property type="component" value="Unassembled WGS sequence"/>
</dbReference>
<dbReference type="PRINTS" id="PR00105">
    <property type="entry name" value="C5METTRFRASE"/>
</dbReference>
<evidence type="ECO:0000256" key="2">
    <source>
        <dbReference type="ARBA" id="ARBA00022603"/>
    </source>
</evidence>
<dbReference type="InterPro" id="IPR029063">
    <property type="entry name" value="SAM-dependent_MTases_sf"/>
</dbReference>
<dbReference type="AlphaFoldDB" id="A0A4S3K2Z6"/>
<dbReference type="InterPro" id="IPR031303">
    <property type="entry name" value="C5_meth_CS"/>
</dbReference>
<keyword evidence="4 7" id="KW-0949">S-adenosyl-L-methionine</keyword>
<proteinExistence type="inferred from homology"/>
<dbReference type="EMBL" id="SOBT01000009">
    <property type="protein sequence ID" value="TDU28863.1"/>
    <property type="molecule type" value="Genomic_DNA"/>
</dbReference>
<gene>
    <name evidence="9" type="ORF">DFR24_3243</name>
</gene>
<evidence type="ECO:0000256" key="8">
    <source>
        <dbReference type="RuleBase" id="RU000416"/>
    </source>
</evidence>
<dbReference type="GO" id="GO:0009307">
    <property type="term" value="P:DNA restriction-modification system"/>
    <property type="evidence" value="ECO:0007669"/>
    <property type="project" value="UniProtKB-KW"/>
</dbReference>
<dbReference type="Pfam" id="PF00145">
    <property type="entry name" value="DNA_methylase"/>
    <property type="match status" value="1"/>
</dbReference>
<sequence length="387" mass="42673">MFDSIARPAVIDVFSGVGGLSLGAARAGFDVAASVELDERASDAHAVNFPGALHLPWDVSKTSGEKLLEALKCAVAPTGLLGGPPCQGFSSIGKRSKEDPRNQLFWHFFRLVSELRPAFYVAENVPGILWPQNEDVRTTALALVPESYVKLEPTVVDSGQLGAPTSRERVFFVGYDPNRVDALTAESLFEAKGFKTITVKEALTGLPNKIRSDWQRPEQGWRRSTLVGSSYFRSRVLGNIPAGVGDEKSIARLAEHKEVSGCLGTKHSEDTRKRFQRVRSGERESISRFPRLDGDGLCPTLRAGTGPERGSFQSVRPIHWKYPRVITPREAARLQGFPDWFQFDETKWHSFRQIGNSVSPLVAEVILSRIFAKLHQQVGSVPLAARP</sequence>
<comment type="caution">
    <text evidence="9">The sequence shown here is derived from an EMBL/GenBank/DDBJ whole genome shotgun (WGS) entry which is preliminary data.</text>
</comment>
<reference evidence="9 10" key="1">
    <citation type="submission" date="2019-03" db="EMBL/GenBank/DDBJ databases">
        <title>Genomic Encyclopedia of Type Strains, Phase IV (KMG-IV): sequencing the most valuable type-strain genomes for metagenomic binning, comparative biology and taxonomic classification.</title>
        <authorList>
            <person name="Goeker M."/>
        </authorList>
    </citation>
    <scope>NUCLEOTIDE SEQUENCE [LARGE SCALE GENOMIC DNA]</scope>
    <source>
        <strain evidence="9 10">DSM 26377</strain>
    </source>
</reference>
<dbReference type="NCBIfam" id="TIGR00675">
    <property type="entry name" value="dcm"/>
    <property type="match status" value="1"/>
</dbReference>
<dbReference type="EC" id="2.1.1.37" evidence="1"/>
<evidence type="ECO:0000313" key="10">
    <source>
        <dbReference type="Proteomes" id="UP000295341"/>
    </source>
</evidence>
<accession>A0A4S3K2Z6</accession>
<organism evidence="9 10">
    <name type="scientific">Panacagrimonas perspica</name>
    <dbReference type="NCBI Taxonomy" id="381431"/>
    <lineage>
        <taxon>Bacteria</taxon>
        <taxon>Pseudomonadati</taxon>
        <taxon>Pseudomonadota</taxon>
        <taxon>Gammaproteobacteria</taxon>
        <taxon>Nevskiales</taxon>
        <taxon>Nevskiaceae</taxon>
        <taxon>Panacagrimonas</taxon>
    </lineage>
</organism>
<dbReference type="RefSeq" id="WP_133882384.1">
    <property type="nucleotide sequence ID" value="NZ_MWIN01000018.1"/>
</dbReference>